<name>A0A1P8KDL9_9BURK</name>
<sequence length="201" mass="22118">MDFLLALSLLALAAHFLKLREQRRRIALLGSHLGAYEIESLMETLTAAYQRALGEVDAARQTQIWELQASAEARLSGQFQRFADGFAQVDAAQARVSTLPIAVPYATQWAPGATFDVRAALRVHATGLTQAANNSLQQNPRGRAFTLLAELMLMQHTCHWFCRSKGVASARLLLRHQTAYAQVLEAVSPQTRKSYNAVLAG</sequence>
<accession>A0A1P8KDL9</accession>
<proteinExistence type="predicted"/>
<reference evidence="1 2" key="1">
    <citation type="submission" date="2017-01" db="EMBL/GenBank/DDBJ databases">
        <authorList>
            <person name="Mah S.A."/>
            <person name="Swanson W.J."/>
            <person name="Moy G.W."/>
            <person name="Vacquier V.D."/>
        </authorList>
    </citation>
    <scope>NUCLEOTIDE SEQUENCE [LARGE SCALE GENOMIC DNA]</scope>
    <source>
        <strain evidence="1 2">DSM 22694</strain>
    </source>
</reference>
<evidence type="ECO:0000313" key="1">
    <source>
        <dbReference type="EMBL" id="APW44130.1"/>
    </source>
</evidence>
<dbReference type="EMBL" id="CP019239">
    <property type="protein sequence ID" value="APW44130.1"/>
    <property type="molecule type" value="Genomic_DNA"/>
</dbReference>
<dbReference type="KEGG" id="rsb:RS694_17415"/>
<protein>
    <submittedName>
        <fullName evidence="1">Uncharacterized protein</fullName>
    </submittedName>
</protein>
<dbReference type="RefSeq" id="WP_029707858.1">
    <property type="nucleotide sequence ID" value="NZ_CP019239.1"/>
</dbReference>
<dbReference type="eggNOG" id="ENOG502ZBRZ">
    <property type="taxonomic scope" value="Bacteria"/>
</dbReference>
<organism evidence="1 2">
    <name type="scientific">Rhodoferax saidenbachensis</name>
    <dbReference type="NCBI Taxonomy" id="1484693"/>
    <lineage>
        <taxon>Bacteria</taxon>
        <taxon>Pseudomonadati</taxon>
        <taxon>Pseudomonadota</taxon>
        <taxon>Betaproteobacteria</taxon>
        <taxon>Burkholderiales</taxon>
        <taxon>Comamonadaceae</taxon>
        <taxon>Rhodoferax</taxon>
    </lineage>
</organism>
<dbReference type="Proteomes" id="UP000186110">
    <property type="component" value="Chromosome"/>
</dbReference>
<gene>
    <name evidence="1" type="ORF">RS694_17415</name>
</gene>
<evidence type="ECO:0000313" key="2">
    <source>
        <dbReference type="Proteomes" id="UP000186110"/>
    </source>
</evidence>
<keyword evidence="2" id="KW-1185">Reference proteome</keyword>
<dbReference type="AlphaFoldDB" id="A0A1P8KDL9"/>